<gene>
    <name evidence="3" type="ORF">FSP39_015524</name>
</gene>
<evidence type="ECO:0000256" key="1">
    <source>
        <dbReference type="ARBA" id="ARBA00009275"/>
    </source>
</evidence>
<sequence length="675" mass="76462">MESSSADTVQSVPEKPPTSSERLELSPESETRISLISLKEPENKNAPTSSKPAPPAKPGVSKEPMKQSKPPTKILTQTFHSSRVASSSRHSDRDRSKSPYQHKERQGRDREHRSRHEASRRDMASSSRDRYSRDRGHNREFRHSPNRTTFTVTLDAEPPFKKRATGSSDRHYAGNKPITCPIPSCNSTDKRLRRHVIERHLLECFRYFCATEADIAVQVAAMRWLVRAVLGPDASLDDAVEWVNHQGRIPYFAFISQDTYYVYKTACRILGIWAPSQFIAHPVNSPAALLFWRCLLALLIASTPDQWREFKNFPDVDQPEPSESREDVALEPEQASRFDVAIVQQPLIVEPSRPQAEAVEPEQVSSDESDPGDLIMLEEASGSGDEEEQVEMRAGLPNVFDSHFHLDRTSKKIWKQESGYTVEDLLKYSFSRNVDQKPASKVNVVGGVIIYSEPKTYPDVNFSIEGPWKVAVGVHPKHFDTLTVERSIVLKQLLQHPKVVALGECGLDRTIPMSKWSRQDEVFKRMLHLARVHQPLVLHLRGPNGDMYGQDVHARCRELMEIICNPSQMIHVHCFKGTVEMVELWLRKFPRTYFGVTAAVQSFDDAQIAGLRAIPRDRLLLETDSPYFPPGRAEINTPAYIGDVGAYVISHLDLRPSELYQMTLENGLALYGARD</sequence>
<organism evidence="3 4">
    <name type="scientific">Pinctada imbricata</name>
    <name type="common">Atlantic pearl-oyster</name>
    <name type="synonym">Pinctada martensii</name>
    <dbReference type="NCBI Taxonomy" id="66713"/>
    <lineage>
        <taxon>Eukaryota</taxon>
        <taxon>Metazoa</taxon>
        <taxon>Spiralia</taxon>
        <taxon>Lophotrochozoa</taxon>
        <taxon>Mollusca</taxon>
        <taxon>Bivalvia</taxon>
        <taxon>Autobranchia</taxon>
        <taxon>Pteriomorphia</taxon>
        <taxon>Pterioida</taxon>
        <taxon>Pterioidea</taxon>
        <taxon>Pteriidae</taxon>
        <taxon>Pinctada</taxon>
    </lineage>
</organism>
<dbReference type="PANTHER" id="PTHR46363:SF1">
    <property type="entry name" value="DEOXYRIBONUCLEASE TATDN2-RELATED"/>
    <property type="match status" value="1"/>
</dbReference>
<accession>A0AA88XFV7</accession>
<evidence type="ECO:0000313" key="3">
    <source>
        <dbReference type="EMBL" id="KAK3084565.1"/>
    </source>
</evidence>
<reference evidence="3" key="1">
    <citation type="submission" date="2019-08" db="EMBL/GenBank/DDBJ databases">
        <title>The improved chromosome-level genome for the pearl oyster Pinctada fucata martensii using PacBio sequencing and Hi-C.</title>
        <authorList>
            <person name="Zheng Z."/>
        </authorList>
    </citation>
    <scope>NUCLEOTIDE SEQUENCE</scope>
    <source>
        <strain evidence="3">ZZ-2019</strain>
        <tissue evidence="3">Adductor muscle</tissue>
    </source>
</reference>
<keyword evidence="4" id="KW-1185">Reference proteome</keyword>
<evidence type="ECO:0000313" key="4">
    <source>
        <dbReference type="Proteomes" id="UP001186944"/>
    </source>
</evidence>
<feature type="compositionally biased region" description="Polar residues" evidence="2">
    <location>
        <begin position="1"/>
        <end position="11"/>
    </location>
</feature>
<dbReference type="PANTHER" id="PTHR46363">
    <property type="entry name" value="DEOXYRIBONUCLEASE TATDN2-RELATED"/>
    <property type="match status" value="1"/>
</dbReference>
<feature type="region of interest" description="Disordered" evidence="2">
    <location>
        <begin position="1"/>
        <end position="172"/>
    </location>
</feature>
<dbReference type="SUPFAM" id="SSF51556">
    <property type="entry name" value="Metallo-dependent hydrolases"/>
    <property type="match status" value="1"/>
</dbReference>
<dbReference type="CDD" id="cd01310">
    <property type="entry name" value="TatD_DNAse"/>
    <property type="match status" value="1"/>
</dbReference>
<protein>
    <submittedName>
        <fullName evidence="3">Uncharacterized protein</fullName>
    </submittedName>
</protein>
<dbReference type="InterPro" id="IPR001130">
    <property type="entry name" value="TatD-like"/>
</dbReference>
<feature type="region of interest" description="Disordered" evidence="2">
    <location>
        <begin position="352"/>
        <end position="375"/>
    </location>
</feature>
<feature type="compositionally biased region" description="Basic and acidic residues" evidence="2">
    <location>
        <begin position="21"/>
        <end position="31"/>
    </location>
</feature>
<dbReference type="Pfam" id="PF01026">
    <property type="entry name" value="TatD_DNase"/>
    <property type="match status" value="1"/>
</dbReference>
<dbReference type="GO" id="GO:0016788">
    <property type="term" value="F:hydrolase activity, acting on ester bonds"/>
    <property type="evidence" value="ECO:0007669"/>
    <property type="project" value="InterPro"/>
</dbReference>
<proteinExistence type="inferred from homology"/>
<dbReference type="Gene3D" id="3.20.20.140">
    <property type="entry name" value="Metal-dependent hydrolases"/>
    <property type="match status" value="1"/>
</dbReference>
<evidence type="ECO:0000256" key="2">
    <source>
        <dbReference type="SAM" id="MobiDB-lite"/>
    </source>
</evidence>
<dbReference type="Proteomes" id="UP001186944">
    <property type="component" value="Unassembled WGS sequence"/>
</dbReference>
<dbReference type="EMBL" id="VSWD01000013">
    <property type="protein sequence ID" value="KAK3084565.1"/>
    <property type="molecule type" value="Genomic_DNA"/>
</dbReference>
<comment type="similarity">
    <text evidence="1">Belongs to the metallo-dependent hydrolases superfamily. TatD-type hydrolase family.</text>
</comment>
<dbReference type="InterPro" id="IPR032466">
    <property type="entry name" value="Metal_Hydrolase"/>
</dbReference>
<dbReference type="AlphaFoldDB" id="A0AA88XFV7"/>
<name>A0AA88XFV7_PINIB</name>
<feature type="compositionally biased region" description="Basic and acidic residues" evidence="2">
    <location>
        <begin position="89"/>
        <end position="143"/>
    </location>
</feature>
<comment type="caution">
    <text evidence="3">The sequence shown here is derived from an EMBL/GenBank/DDBJ whole genome shotgun (WGS) entry which is preliminary data.</text>
</comment>